<dbReference type="GeneID" id="7750917"/>
<dbReference type="RefSeq" id="YP_002790741.1">
    <property type="nucleotide sequence ID" value="NC_012530.1"/>
</dbReference>
<dbReference type="Proteomes" id="UP000001878">
    <property type="component" value="Segment"/>
</dbReference>
<dbReference type="KEGG" id="vg:7750917"/>
<dbReference type="EMBL" id="FJ822135">
    <property type="protein sequence ID" value="ACO36983.1"/>
    <property type="molecule type" value="Genomic_DNA"/>
</dbReference>
<accession>C1KFH2</accession>
<proteinExistence type="predicted"/>
<reference evidence="1 2" key="1">
    <citation type="journal article" date="2009" name="Gene">
        <title>Genome of a virulent bacteriophage Lb338-1 that lyses the probiotic Lactobacillus paracasei cheese strain.</title>
        <authorList>
            <person name="Alemayehu D."/>
            <person name="Ross R.P."/>
            <person name="O'Sullivan O."/>
            <person name="Coffey A."/>
            <person name="Stanton C."/>
            <person name="Fitzgerald G.F."/>
            <person name="McAuliffe O."/>
        </authorList>
    </citation>
    <scope>NUCLEOTIDE SEQUENCE [LARGE SCALE GENOMIC DNA]</scope>
    <source>
        <strain evidence="1">Lb338-1</strain>
    </source>
</reference>
<evidence type="ECO:0000313" key="2">
    <source>
        <dbReference type="Proteomes" id="UP000001878"/>
    </source>
</evidence>
<name>C1KFH2_9CAUD</name>
<protein>
    <submittedName>
        <fullName evidence="1">Uncharacterized protein</fullName>
    </submittedName>
</protein>
<keyword evidence="2" id="KW-1185">Reference proteome</keyword>
<sequence>MYVVILGDTVISEPFSTEEEARQWLHHLSSDFIEDFTDKEDIDVTGPEVWTLGEWNSYVIGL</sequence>
<evidence type="ECO:0000313" key="1">
    <source>
        <dbReference type="EMBL" id="ACO36983.1"/>
    </source>
</evidence>
<gene>
    <name evidence="1" type="ORF">lb338_phage_62</name>
</gene>
<organism evidence="1 2">
    <name type="scientific">Lactobacillus phage Lb338-1</name>
    <dbReference type="NCBI Taxonomy" id="2892342"/>
    <lineage>
        <taxon>Viruses</taxon>
        <taxon>Duplodnaviria</taxon>
        <taxon>Heunggongvirae</taxon>
        <taxon>Uroviricota</taxon>
        <taxon>Caudoviricetes</taxon>
        <taxon>Herelleviridae</taxon>
        <taxon>Mooreparkvirus</taxon>
        <taxon>Mooreparkvirus Lb3381</taxon>
    </lineage>
</organism>